<keyword evidence="3" id="KW-1185">Reference proteome</keyword>
<dbReference type="Pfam" id="PF13302">
    <property type="entry name" value="Acetyltransf_3"/>
    <property type="match status" value="1"/>
</dbReference>
<dbReference type="AlphaFoldDB" id="A0A8J2YVE4"/>
<organism evidence="2 3">
    <name type="scientific">Aliidongia dinghuensis</name>
    <dbReference type="NCBI Taxonomy" id="1867774"/>
    <lineage>
        <taxon>Bacteria</taxon>
        <taxon>Pseudomonadati</taxon>
        <taxon>Pseudomonadota</taxon>
        <taxon>Alphaproteobacteria</taxon>
        <taxon>Rhodospirillales</taxon>
        <taxon>Dongiaceae</taxon>
        <taxon>Aliidongia</taxon>
    </lineage>
</organism>
<reference evidence="2" key="2">
    <citation type="submission" date="2020-09" db="EMBL/GenBank/DDBJ databases">
        <authorList>
            <person name="Sun Q."/>
            <person name="Zhou Y."/>
        </authorList>
    </citation>
    <scope>NUCLEOTIDE SEQUENCE</scope>
    <source>
        <strain evidence="2">CGMCC 1.15725</strain>
    </source>
</reference>
<protein>
    <recommendedName>
        <fullName evidence="1">N-acetyltransferase domain-containing protein</fullName>
    </recommendedName>
</protein>
<dbReference type="InterPro" id="IPR016181">
    <property type="entry name" value="Acyl_CoA_acyltransferase"/>
</dbReference>
<accession>A0A8J2YVE4</accession>
<evidence type="ECO:0000313" key="2">
    <source>
        <dbReference type="EMBL" id="GGF24033.1"/>
    </source>
</evidence>
<reference evidence="2" key="1">
    <citation type="journal article" date="2014" name="Int. J. Syst. Evol. Microbiol.">
        <title>Complete genome sequence of Corynebacterium casei LMG S-19264T (=DSM 44701T), isolated from a smear-ripened cheese.</title>
        <authorList>
            <consortium name="US DOE Joint Genome Institute (JGI-PGF)"/>
            <person name="Walter F."/>
            <person name="Albersmeier A."/>
            <person name="Kalinowski J."/>
            <person name="Ruckert C."/>
        </authorList>
    </citation>
    <scope>NUCLEOTIDE SEQUENCE</scope>
    <source>
        <strain evidence="2">CGMCC 1.15725</strain>
    </source>
</reference>
<dbReference type="SUPFAM" id="SSF55729">
    <property type="entry name" value="Acyl-CoA N-acyltransferases (Nat)"/>
    <property type="match status" value="1"/>
</dbReference>
<dbReference type="Proteomes" id="UP000646365">
    <property type="component" value="Unassembled WGS sequence"/>
</dbReference>
<evidence type="ECO:0000313" key="3">
    <source>
        <dbReference type="Proteomes" id="UP000646365"/>
    </source>
</evidence>
<proteinExistence type="predicted"/>
<name>A0A8J2YVE4_9PROT</name>
<feature type="domain" description="N-acetyltransferase" evidence="1">
    <location>
        <begin position="3"/>
        <end position="162"/>
    </location>
</feature>
<sequence>MPFTFRRPTIEDAKLLLDWRTQPDITRYMLTDIDYDLERQKRWLAAVAHRSDYEHFIVLRHGMPVGHLSYSEIDRVNRHCVPGTYLILEPHERHLAAYTNSFILDYCFYRLDLNKAIFTIMSGNVNFVKAKRLMGVREVGVLKEHVFKYGQFHDLHMFELTRAEWETRPRLFPREKTLSAFPNEDDHAGQ</sequence>
<comment type="caution">
    <text evidence="2">The sequence shown here is derived from an EMBL/GenBank/DDBJ whole genome shotgun (WGS) entry which is preliminary data.</text>
</comment>
<gene>
    <name evidence="2" type="ORF">GCM10011611_32670</name>
</gene>
<dbReference type="PANTHER" id="PTHR43415">
    <property type="entry name" value="SPERMIDINE N(1)-ACETYLTRANSFERASE"/>
    <property type="match status" value="1"/>
</dbReference>
<dbReference type="EMBL" id="BMJQ01000008">
    <property type="protein sequence ID" value="GGF24033.1"/>
    <property type="molecule type" value="Genomic_DNA"/>
</dbReference>
<dbReference type="InterPro" id="IPR000182">
    <property type="entry name" value="GNAT_dom"/>
</dbReference>
<evidence type="ECO:0000259" key="1">
    <source>
        <dbReference type="PROSITE" id="PS51186"/>
    </source>
</evidence>
<dbReference type="Gene3D" id="3.40.630.30">
    <property type="match status" value="1"/>
</dbReference>
<dbReference type="PROSITE" id="PS51186">
    <property type="entry name" value="GNAT"/>
    <property type="match status" value="1"/>
</dbReference>
<dbReference type="RefSeq" id="WP_189047638.1">
    <property type="nucleotide sequence ID" value="NZ_BMJQ01000008.1"/>
</dbReference>
<dbReference type="GO" id="GO:0016747">
    <property type="term" value="F:acyltransferase activity, transferring groups other than amino-acyl groups"/>
    <property type="evidence" value="ECO:0007669"/>
    <property type="project" value="InterPro"/>
</dbReference>
<dbReference type="PANTHER" id="PTHR43415:SF3">
    <property type="entry name" value="GNAT-FAMILY ACETYLTRANSFERASE"/>
    <property type="match status" value="1"/>
</dbReference>